<keyword evidence="4 8" id="KW-0786">Thiamine pyrophosphate</keyword>
<evidence type="ECO:0000313" key="11">
    <source>
        <dbReference type="EMBL" id="KAG8475206.1"/>
    </source>
</evidence>
<dbReference type="InterPro" id="IPR017597">
    <property type="entry name" value="Pyrv_DH_E1_asu_subgrp-y"/>
</dbReference>
<feature type="compositionally biased region" description="Basic and acidic residues" evidence="9">
    <location>
        <begin position="498"/>
        <end position="534"/>
    </location>
</feature>
<protein>
    <recommendedName>
        <fullName evidence="8">Pyruvate dehydrogenase E1 component subunit alpha</fullName>
        <ecNumber evidence="8">1.2.4.1</ecNumber>
    </recommendedName>
</protein>
<sequence length="724" mass="80648">MATAFSPSKFAAQPFPLNTTSQNNPLTIPTTASPFLGSTRKLIRLCSSSNLNLRRRSGTVVAVSDVVKENKSISTPNLVITKEEGLELYEDMVLGRAFEDMCAQMYYRGKMFGFVHLYNGQEAVSTGFIKLLKQQDSVVSTYRDHVHALSKGVSARAVMSELFGKTTGCCRGQGGSMHMFSREHNVLGGFAFIGEGIPVATGAAFTSKYKREVLKEADCDHVTLALFGDGTCNNGQFFECLNMAALWKLPIVFVVENNLWAIGMSHLRATSDPQIYKKGPAFGMPGVHVDGMDVLKVREVAKEAIGRARRGEGPTLVECETYRFRGHSLADPDELRDPAEKAHYAARDPITALKKHLIENRLASEADLKAIDKKIDEVVEEAVEFADESPVPPQSQLLQNVFADPKGFGIGPDGRYRCEDPKFTEGTAQMSRCFSYPPPGYIKNGIRDEALIESIKIKREEEKAKKERKKEKKEKKERDKSRDSGEAESKKHGHKKRQIDERRKGDQKRGDRQKKRENEMECFKKSTLTEEHGQAARPQNSSDSTLNSSKRQKLSSIPDSGQNPGSIIQTQLSSQRHKDPEVLPSKEQPCSTSGNTDEAFVQRKPEEQPCSTSDIKRPELTFKLGKEKACSSSRTLETLAHNAKAPTPSNLCTTCPPKLALQFKNLVEDWVMPTLQSELTSFGDDDWLFQKKQNLNTEVKTHKNGNLNSNQMSSATWPRACFLP</sequence>
<feature type="domain" description="Dehydrogenase E1 component" evidence="10">
    <location>
        <begin position="91"/>
        <end position="393"/>
    </location>
</feature>
<feature type="compositionally biased region" description="Basic and acidic residues" evidence="9">
    <location>
        <begin position="474"/>
        <end position="490"/>
    </location>
</feature>
<proteinExistence type="predicted"/>
<dbReference type="InterPro" id="IPR029061">
    <property type="entry name" value="THDP-binding"/>
</dbReference>
<dbReference type="FunFam" id="3.40.50.970:FF:000013">
    <property type="entry name" value="Pyruvate dehydrogenase E1 component subunit alpha"/>
    <property type="match status" value="1"/>
</dbReference>
<comment type="cofactor">
    <cofactor evidence="1 8">
        <name>thiamine diphosphate</name>
        <dbReference type="ChEBI" id="CHEBI:58937"/>
    </cofactor>
</comment>
<dbReference type="OrthoDB" id="10256198at2759"/>
<dbReference type="GO" id="GO:0006086">
    <property type="term" value="P:pyruvate decarboxylation to acetyl-CoA"/>
    <property type="evidence" value="ECO:0007669"/>
    <property type="project" value="InterPro"/>
</dbReference>
<gene>
    <name evidence="11" type="ORF">CXB51_032057</name>
</gene>
<keyword evidence="12" id="KW-1185">Reference proteome</keyword>
<evidence type="ECO:0000256" key="1">
    <source>
        <dbReference type="ARBA" id="ARBA00001964"/>
    </source>
</evidence>
<keyword evidence="3 8" id="KW-0560">Oxidoreductase</keyword>
<evidence type="ECO:0000313" key="12">
    <source>
        <dbReference type="Proteomes" id="UP000701853"/>
    </source>
</evidence>
<dbReference type="CDD" id="cd02000">
    <property type="entry name" value="TPP_E1_PDC_ADC_BCADC"/>
    <property type="match status" value="1"/>
</dbReference>
<evidence type="ECO:0000256" key="9">
    <source>
        <dbReference type="SAM" id="MobiDB-lite"/>
    </source>
</evidence>
<evidence type="ECO:0000256" key="8">
    <source>
        <dbReference type="RuleBase" id="RU361139"/>
    </source>
</evidence>
<dbReference type="PANTHER" id="PTHR11516:SF60">
    <property type="entry name" value="PYRUVATE DEHYDROGENASE E1 COMPONENT SUBUNIT ALPHA"/>
    <property type="match status" value="1"/>
</dbReference>
<feature type="compositionally biased region" description="Polar residues" evidence="9">
    <location>
        <begin position="537"/>
        <end position="574"/>
    </location>
</feature>
<dbReference type="Gene3D" id="3.40.50.970">
    <property type="match status" value="1"/>
</dbReference>
<comment type="subunit">
    <text evidence="2">Tetramer of 2 alpha and 2 beta subunits.</text>
</comment>
<comment type="caution">
    <text evidence="11">The sequence shown here is derived from an EMBL/GenBank/DDBJ whole genome shotgun (WGS) entry which is preliminary data.</text>
</comment>
<evidence type="ECO:0000256" key="7">
    <source>
        <dbReference type="ARBA" id="ARBA00051231"/>
    </source>
</evidence>
<reference evidence="11 12" key="1">
    <citation type="journal article" date="2021" name="bioRxiv">
        <title>The Gossypium anomalum genome as a resource for cotton improvement and evolutionary analysis of hybrid incompatibility.</title>
        <authorList>
            <person name="Grover C.E."/>
            <person name="Yuan D."/>
            <person name="Arick M.A."/>
            <person name="Miller E.R."/>
            <person name="Hu G."/>
            <person name="Peterson D.G."/>
            <person name="Wendel J.F."/>
            <person name="Udall J.A."/>
        </authorList>
    </citation>
    <scope>NUCLEOTIDE SEQUENCE [LARGE SCALE GENOMIC DNA]</scope>
    <source>
        <strain evidence="11">JFW-Udall</strain>
        <tissue evidence="11">Leaf</tissue>
    </source>
</reference>
<dbReference type="GO" id="GO:0004739">
    <property type="term" value="F:pyruvate dehydrogenase (acetyl-transferring) activity"/>
    <property type="evidence" value="ECO:0007669"/>
    <property type="project" value="UniProtKB-UniRule"/>
</dbReference>
<dbReference type="AlphaFoldDB" id="A0A8J6CLG7"/>
<dbReference type="SUPFAM" id="SSF52518">
    <property type="entry name" value="Thiamin diphosphate-binding fold (THDP-binding)"/>
    <property type="match status" value="1"/>
</dbReference>
<dbReference type="EC" id="1.2.4.1" evidence="8"/>
<organism evidence="11 12">
    <name type="scientific">Gossypium anomalum</name>
    <dbReference type="NCBI Taxonomy" id="47600"/>
    <lineage>
        <taxon>Eukaryota</taxon>
        <taxon>Viridiplantae</taxon>
        <taxon>Streptophyta</taxon>
        <taxon>Embryophyta</taxon>
        <taxon>Tracheophyta</taxon>
        <taxon>Spermatophyta</taxon>
        <taxon>Magnoliopsida</taxon>
        <taxon>eudicotyledons</taxon>
        <taxon>Gunneridae</taxon>
        <taxon>Pentapetalae</taxon>
        <taxon>rosids</taxon>
        <taxon>malvids</taxon>
        <taxon>Malvales</taxon>
        <taxon>Malvaceae</taxon>
        <taxon>Malvoideae</taxon>
        <taxon>Gossypium</taxon>
    </lineage>
</organism>
<dbReference type="Pfam" id="PF00676">
    <property type="entry name" value="E1_dh"/>
    <property type="match status" value="1"/>
</dbReference>
<evidence type="ECO:0000256" key="3">
    <source>
        <dbReference type="ARBA" id="ARBA00023002"/>
    </source>
</evidence>
<dbReference type="InterPro" id="IPR050642">
    <property type="entry name" value="PDH_E1_Alpha_Subunit"/>
</dbReference>
<feature type="region of interest" description="Disordered" evidence="9">
    <location>
        <begin position="462"/>
        <end position="614"/>
    </location>
</feature>
<comment type="catalytic activity">
    <reaction evidence="7 8">
        <text>N(6)-[(R)-lipoyl]-L-lysyl-[protein] + pyruvate + H(+) = N(6)-[(R)-S(8)-acetyldihydrolipoyl]-L-lysyl-[protein] + CO2</text>
        <dbReference type="Rhea" id="RHEA:19189"/>
        <dbReference type="Rhea" id="RHEA-COMP:10474"/>
        <dbReference type="Rhea" id="RHEA-COMP:10478"/>
        <dbReference type="ChEBI" id="CHEBI:15361"/>
        <dbReference type="ChEBI" id="CHEBI:15378"/>
        <dbReference type="ChEBI" id="CHEBI:16526"/>
        <dbReference type="ChEBI" id="CHEBI:83099"/>
        <dbReference type="ChEBI" id="CHEBI:83111"/>
        <dbReference type="EC" id="1.2.4.1"/>
    </reaction>
</comment>
<dbReference type="Proteomes" id="UP000701853">
    <property type="component" value="Chromosome 12"/>
</dbReference>
<dbReference type="PANTHER" id="PTHR11516">
    <property type="entry name" value="PYRUVATE DEHYDROGENASE E1 COMPONENT, ALPHA SUBUNIT BACTERIAL AND ORGANELLAR"/>
    <property type="match status" value="1"/>
</dbReference>
<dbReference type="EMBL" id="JAHUZN010000012">
    <property type="protein sequence ID" value="KAG8475206.1"/>
    <property type="molecule type" value="Genomic_DNA"/>
</dbReference>
<evidence type="ECO:0000256" key="6">
    <source>
        <dbReference type="ARBA" id="ARBA00025211"/>
    </source>
</evidence>
<name>A0A8J6CLG7_9ROSI</name>
<evidence type="ECO:0000256" key="4">
    <source>
        <dbReference type="ARBA" id="ARBA00023052"/>
    </source>
</evidence>
<dbReference type="InterPro" id="IPR001017">
    <property type="entry name" value="DH_E1"/>
</dbReference>
<evidence type="ECO:0000259" key="10">
    <source>
        <dbReference type="Pfam" id="PF00676"/>
    </source>
</evidence>
<accession>A0A8J6CLG7</accession>
<comment type="function">
    <text evidence="6">The pyruvate dehydrogenase complex catalyzes the overall conversion of pyruvate to acetyl-CoA and CO(2). It contains multiple copies of three enzymatic components: pyruvate dehydrogenase (E1), dihydrolipoamide acetyltransferase (E2) and lipoamide dehydrogenase (E3).</text>
</comment>
<evidence type="ECO:0000256" key="2">
    <source>
        <dbReference type="ARBA" id="ARBA00011130"/>
    </source>
</evidence>
<keyword evidence="5 8" id="KW-0670">Pyruvate</keyword>
<evidence type="ECO:0000256" key="5">
    <source>
        <dbReference type="ARBA" id="ARBA00023317"/>
    </source>
</evidence>
<dbReference type="NCBIfam" id="TIGR03182">
    <property type="entry name" value="PDH_E1_alph_y"/>
    <property type="match status" value="1"/>
</dbReference>